<dbReference type="OrthoDB" id="6711714at2"/>
<comment type="caution">
    <text evidence="1">The sequence shown here is derived from an EMBL/GenBank/DDBJ whole genome shotgun (WGS) entry which is preliminary data.</text>
</comment>
<proteinExistence type="predicted"/>
<reference evidence="1 2" key="1">
    <citation type="submission" date="2019-03" db="EMBL/GenBank/DDBJ databases">
        <title>Alkanindiges illinoisensis: a potential pathogenic isolated from ascites of a gastric cancer patient with abdominal metastasis.</title>
        <authorList>
            <person name="Hu X."/>
            <person name="Yang B."/>
            <person name="Yan X."/>
            <person name="Lin L."/>
            <person name="Zhao H."/>
            <person name="Zhou F."/>
            <person name="Su B."/>
            <person name="Chen J."/>
            <person name="Rui Y."/>
            <person name="Wang Q."/>
            <person name="Zheng L."/>
        </authorList>
    </citation>
    <scope>NUCLEOTIDE SEQUENCE [LARGE SCALE GENOMIC DNA]</scope>
    <source>
        <strain evidence="1 2">NFYY 23406</strain>
    </source>
</reference>
<dbReference type="Proteomes" id="UP000297834">
    <property type="component" value="Unassembled WGS sequence"/>
</dbReference>
<sequence>MLNLKQDTCDPAFFIRKTNAMSLQLSGYIYRMRFLFVGLGLVLGVSTTGFADDHIYQFAFPKLHSSAAERARIHQWIALGNARFKGNIFIPAYGISIENPVSDGIKEDALLKDFTSCQPKACNFNFTLNAAQAQQLALYQVEGLGWFLAPRHWNTIEASMGPSGIAALVMFSPDGKQYLSMDDSSACVGCALSSASLFFKAAQQEAKKNEFWFYRGSNVPVKTVHLKTAPDGGQTALYHYQLVSHYPSDGVAKFTGMQADIVNFRRMTVSLNPKDKALAQVMLNFYLFSH</sequence>
<keyword evidence="2" id="KW-1185">Reference proteome</keyword>
<dbReference type="Pfam" id="PF16142">
    <property type="entry name" value="DUF4850"/>
    <property type="match status" value="1"/>
</dbReference>
<evidence type="ECO:0000313" key="2">
    <source>
        <dbReference type="Proteomes" id="UP000297834"/>
    </source>
</evidence>
<accession>A0A4Y7XB55</accession>
<evidence type="ECO:0000313" key="1">
    <source>
        <dbReference type="EMBL" id="TEU25543.1"/>
    </source>
</evidence>
<dbReference type="EMBL" id="SNTY01000036">
    <property type="protein sequence ID" value="TEU25543.1"/>
    <property type="molecule type" value="Genomic_DNA"/>
</dbReference>
<protein>
    <submittedName>
        <fullName evidence="1">DUF4850 domain-containing protein</fullName>
    </submittedName>
</protein>
<dbReference type="AlphaFoldDB" id="A0A4Y7XB55"/>
<gene>
    <name evidence="1" type="ORF">E2B99_09240</name>
</gene>
<organism evidence="1 2">
    <name type="scientific">Alkanindiges illinoisensis</name>
    <dbReference type="NCBI Taxonomy" id="197183"/>
    <lineage>
        <taxon>Bacteria</taxon>
        <taxon>Pseudomonadati</taxon>
        <taxon>Pseudomonadota</taxon>
        <taxon>Gammaproteobacteria</taxon>
        <taxon>Moraxellales</taxon>
        <taxon>Moraxellaceae</taxon>
        <taxon>Alkanindiges</taxon>
    </lineage>
</organism>
<name>A0A4Y7XB55_9GAMM</name>
<dbReference type="InterPro" id="IPR032322">
    <property type="entry name" value="DUF4850"/>
</dbReference>